<dbReference type="PROSITE" id="PS01124">
    <property type="entry name" value="HTH_ARAC_FAMILY_2"/>
    <property type="match status" value="1"/>
</dbReference>
<protein>
    <submittedName>
        <fullName evidence="5">Helix-turn-helix domain-containing protein</fullName>
    </submittedName>
</protein>
<evidence type="ECO:0000256" key="2">
    <source>
        <dbReference type="ARBA" id="ARBA00023125"/>
    </source>
</evidence>
<dbReference type="InterPro" id="IPR018060">
    <property type="entry name" value="HTH_AraC"/>
</dbReference>
<keyword evidence="3" id="KW-0804">Transcription</keyword>
<keyword evidence="2" id="KW-0238">DNA-binding</keyword>
<dbReference type="SUPFAM" id="SSF51215">
    <property type="entry name" value="Regulatory protein AraC"/>
    <property type="match status" value="1"/>
</dbReference>
<evidence type="ECO:0000259" key="4">
    <source>
        <dbReference type="PROSITE" id="PS01124"/>
    </source>
</evidence>
<evidence type="ECO:0000256" key="1">
    <source>
        <dbReference type="ARBA" id="ARBA00023015"/>
    </source>
</evidence>
<dbReference type="InterPro" id="IPR003313">
    <property type="entry name" value="AraC-bd"/>
</dbReference>
<dbReference type="InterPro" id="IPR037923">
    <property type="entry name" value="HTH-like"/>
</dbReference>
<sequence>MKNDIKHIKFDNKTNPKSYFEIVQIEELLTRKLDHDICKNHLVKFYIILFITEGEGFHTVDFVDYPYQKGTILLIRKDQIQKFFKSPNVKGFLLIFTEEFVISHLSKLEAIKSFQLFNELLSFPKIQLDPNDIAFSDFSTLINQMQLEYKIKDEYSISITRSALHMVITKLSRTKFKNEQLLGKKKYLAEFLSFQQLVEEHCFQHKKVMYYADKMGCSTKTINNIVNAILNKPAKTFIDEIAIIQIKRLLIGSDEPIKEIAYTSGFDDPANFFKYFKKHVGTSPEIFRKSHR</sequence>
<dbReference type="Pfam" id="PF02311">
    <property type="entry name" value="AraC_binding"/>
    <property type="match status" value="1"/>
</dbReference>
<name>A0ABN1J098_9FLAO</name>
<dbReference type="PANTHER" id="PTHR43280:SF32">
    <property type="entry name" value="TRANSCRIPTIONAL REGULATORY PROTEIN"/>
    <property type="match status" value="1"/>
</dbReference>
<evidence type="ECO:0000313" key="6">
    <source>
        <dbReference type="Proteomes" id="UP001501758"/>
    </source>
</evidence>
<dbReference type="Proteomes" id="UP001501758">
    <property type="component" value="Unassembled WGS sequence"/>
</dbReference>
<dbReference type="Pfam" id="PF12833">
    <property type="entry name" value="HTH_18"/>
    <property type="match status" value="1"/>
</dbReference>
<keyword evidence="1" id="KW-0805">Transcription regulation</keyword>
<gene>
    <name evidence="5" type="ORF">GCM10009430_29610</name>
</gene>
<dbReference type="Gene3D" id="1.10.10.60">
    <property type="entry name" value="Homeodomain-like"/>
    <property type="match status" value="1"/>
</dbReference>
<reference evidence="5 6" key="1">
    <citation type="journal article" date="2019" name="Int. J. Syst. Evol. Microbiol.">
        <title>The Global Catalogue of Microorganisms (GCM) 10K type strain sequencing project: providing services to taxonomists for standard genome sequencing and annotation.</title>
        <authorList>
            <consortium name="The Broad Institute Genomics Platform"/>
            <consortium name="The Broad Institute Genome Sequencing Center for Infectious Disease"/>
            <person name="Wu L."/>
            <person name="Ma J."/>
        </authorList>
    </citation>
    <scope>NUCLEOTIDE SEQUENCE [LARGE SCALE GENOMIC DNA]</scope>
    <source>
        <strain evidence="5 6">JCM 15974</strain>
    </source>
</reference>
<dbReference type="SUPFAM" id="SSF46689">
    <property type="entry name" value="Homeodomain-like"/>
    <property type="match status" value="1"/>
</dbReference>
<dbReference type="PANTHER" id="PTHR43280">
    <property type="entry name" value="ARAC-FAMILY TRANSCRIPTIONAL REGULATOR"/>
    <property type="match status" value="1"/>
</dbReference>
<dbReference type="RefSeq" id="WP_343913081.1">
    <property type="nucleotide sequence ID" value="NZ_BAAAGE010000003.1"/>
</dbReference>
<organism evidence="5 6">
    <name type="scientific">Aquimarina litoralis</name>
    <dbReference type="NCBI Taxonomy" id="584605"/>
    <lineage>
        <taxon>Bacteria</taxon>
        <taxon>Pseudomonadati</taxon>
        <taxon>Bacteroidota</taxon>
        <taxon>Flavobacteriia</taxon>
        <taxon>Flavobacteriales</taxon>
        <taxon>Flavobacteriaceae</taxon>
        <taxon>Aquimarina</taxon>
    </lineage>
</organism>
<evidence type="ECO:0000313" key="5">
    <source>
        <dbReference type="EMBL" id="GAA0724803.1"/>
    </source>
</evidence>
<accession>A0ABN1J098</accession>
<feature type="domain" description="HTH araC/xylS-type" evidence="4">
    <location>
        <begin position="192"/>
        <end position="290"/>
    </location>
</feature>
<dbReference type="EMBL" id="BAAAGE010000003">
    <property type="protein sequence ID" value="GAA0724803.1"/>
    <property type="molecule type" value="Genomic_DNA"/>
</dbReference>
<proteinExistence type="predicted"/>
<dbReference type="SMART" id="SM00342">
    <property type="entry name" value="HTH_ARAC"/>
    <property type="match status" value="1"/>
</dbReference>
<dbReference type="InterPro" id="IPR009057">
    <property type="entry name" value="Homeodomain-like_sf"/>
</dbReference>
<keyword evidence="6" id="KW-1185">Reference proteome</keyword>
<comment type="caution">
    <text evidence="5">The sequence shown here is derived from an EMBL/GenBank/DDBJ whole genome shotgun (WGS) entry which is preliminary data.</text>
</comment>
<evidence type="ECO:0000256" key="3">
    <source>
        <dbReference type="ARBA" id="ARBA00023163"/>
    </source>
</evidence>